<dbReference type="RefSeq" id="WP_145077645.1">
    <property type="nucleotide sequence ID" value="NZ_CP036298.1"/>
</dbReference>
<feature type="domain" description="RNA polymerase sigma-70 region 2" evidence="5">
    <location>
        <begin position="15"/>
        <end position="80"/>
    </location>
</feature>
<dbReference type="KEGG" id="ahel:Q31a_24900"/>
<feature type="domain" description="RNA polymerase sigma factor 70 region 4 type 2" evidence="6">
    <location>
        <begin position="110"/>
        <end position="159"/>
    </location>
</feature>
<dbReference type="InterPro" id="IPR007627">
    <property type="entry name" value="RNA_pol_sigma70_r2"/>
</dbReference>
<evidence type="ECO:0000313" key="7">
    <source>
        <dbReference type="EMBL" id="QDV24176.1"/>
    </source>
</evidence>
<dbReference type="Pfam" id="PF08281">
    <property type="entry name" value="Sigma70_r4_2"/>
    <property type="match status" value="1"/>
</dbReference>
<reference evidence="7 8" key="1">
    <citation type="submission" date="2019-02" db="EMBL/GenBank/DDBJ databases">
        <title>Deep-cultivation of Planctomycetes and their phenomic and genomic characterization uncovers novel biology.</title>
        <authorList>
            <person name="Wiegand S."/>
            <person name="Jogler M."/>
            <person name="Boedeker C."/>
            <person name="Pinto D."/>
            <person name="Vollmers J."/>
            <person name="Rivas-Marin E."/>
            <person name="Kohn T."/>
            <person name="Peeters S.H."/>
            <person name="Heuer A."/>
            <person name="Rast P."/>
            <person name="Oberbeckmann S."/>
            <person name="Bunk B."/>
            <person name="Jeske O."/>
            <person name="Meyerdierks A."/>
            <person name="Storesund J.E."/>
            <person name="Kallscheuer N."/>
            <person name="Luecker S."/>
            <person name="Lage O.M."/>
            <person name="Pohl T."/>
            <person name="Merkel B.J."/>
            <person name="Hornburger P."/>
            <person name="Mueller R.-W."/>
            <person name="Bruemmer F."/>
            <person name="Labrenz M."/>
            <person name="Spormann A.M."/>
            <person name="Op den Camp H."/>
            <person name="Overmann J."/>
            <person name="Amann R."/>
            <person name="Jetten M.S.M."/>
            <person name="Mascher T."/>
            <person name="Medema M.H."/>
            <person name="Devos D.P."/>
            <person name="Kaster A.-K."/>
            <person name="Ovreas L."/>
            <person name="Rohde M."/>
            <person name="Galperin M.Y."/>
            <person name="Jogler C."/>
        </authorList>
    </citation>
    <scope>NUCLEOTIDE SEQUENCE [LARGE SCALE GENOMIC DNA]</scope>
    <source>
        <strain evidence="7 8">Q31a</strain>
    </source>
</reference>
<dbReference type="PANTHER" id="PTHR43133:SF45">
    <property type="entry name" value="RNA POLYMERASE ECF-TYPE SIGMA FACTOR"/>
    <property type="match status" value="1"/>
</dbReference>
<sequence>MNSTLKDRLLHDWLTKHQGLLLKIVRTFSFTPHDREDLFQEIVFQLWRSAERYNSETAAETTWIYRVGLNTAISWSRKEKTRQKQRNELSHIAPLLNSSSEPSDPRLEWLYEQIGLLNNIDRSLTLMMLDGFSYQEIADTLGVSVNNVGVKLNRIKKHLSQRASEIENEV</sequence>
<accession>A0A518G6F9</accession>
<evidence type="ECO:0000256" key="4">
    <source>
        <dbReference type="ARBA" id="ARBA00023163"/>
    </source>
</evidence>
<organism evidence="7 8">
    <name type="scientific">Aureliella helgolandensis</name>
    <dbReference type="NCBI Taxonomy" id="2527968"/>
    <lineage>
        <taxon>Bacteria</taxon>
        <taxon>Pseudomonadati</taxon>
        <taxon>Planctomycetota</taxon>
        <taxon>Planctomycetia</taxon>
        <taxon>Pirellulales</taxon>
        <taxon>Pirellulaceae</taxon>
        <taxon>Aureliella</taxon>
    </lineage>
</organism>
<dbReference type="EMBL" id="CP036298">
    <property type="protein sequence ID" value="QDV24176.1"/>
    <property type="molecule type" value="Genomic_DNA"/>
</dbReference>
<evidence type="ECO:0000256" key="2">
    <source>
        <dbReference type="ARBA" id="ARBA00023015"/>
    </source>
</evidence>
<dbReference type="OrthoDB" id="9782703at2"/>
<evidence type="ECO:0000313" key="8">
    <source>
        <dbReference type="Proteomes" id="UP000318017"/>
    </source>
</evidence>
<dbReference type="InterPro" id="IPR013249">
    <property type="entry name" value="RNA_pol_sigma70_r4_t2"/>
</dbReference>
<dbReference type="GO" id="GO:0016987">
    <property type="term" value="F:sigma factor activity"/>
    <property type="evidence" value="ECO:0007669"/>
    <property type="project" value="UniProtKB-KW"/>
</dbReference>
<dbReference type="SUPFAM" id="SSF88659">
    <property type="entry name" value="Sigma3 and sigma4 domains of RNA polymerase sigma factors"/>
    <property type="match status" value="1"/>
</dbReference>
<dbReference type="InterPro" id="IPR013325">
    <property type="entry name" value="RNA_pol_sigma_r2"/>
</dbReference>
<keyword evidence="3" id="KW-0731">Sigma factor</keyword>
<gene>
    <name evidence="7" type="primary">sigE_7</name>
    <name evidence="7" type="ORF">Q31a_24900</name>
</gene>
<dbReference type="Proteomes" id="UP000318017">
    <property type="component" value="Chromosome"/>
</dbReference>
<dbReference type="Pfam" id="PF04542">
    <property type="entry name" value="Sigma70_r2"/>
    <property type="match status" value="1"/>
</dbReference>
<dbReference type="InterPro" id="IPR014284">
    <property type="entry name" value="RNA_pol_sigma-70_dom"/>
</dbReference>
<keyword evidence="4" id="KW-0804">Transcription</keyword>
<name>A0A518G6F9_9BACT</name>
<keyword evidence="8" id="KW-1185">Reference proteome</keyword>
<dbReference type="Gene3D" id="1.10.1740.10">
    <property type="match status" value="1"/>
</dbReference>
<dbReference type="InterPro" id="IPR036388">
    <property type="entry name" value="WH-like_DNA-bd_sf"/>
</dbReference>
<keyword evidence="2" id="KW-0805">Transcription regulation</keyword>
<dbReference type="Gene3D" id="1.10.10.10">
    <property type="entry name" value="Winged helix-like DNA-binding domain superfamily/Winged helix DNA-binding domain"/>
    <property type="match status" value="1"/>
</dbReference>
<evidence type="ECO:0000259" key="5">
    <source>
        <dbReference type="Pfam" id="PF04542"/>
    </source>
</evidence>
<comment type="similarity">
    <text evidence="1">Belongs to the sigma-70 factor family. ECF subfamily.</text>
</comment>
<dbReference type="AlphaFoldDB" id="A0A518G6F9"/>
<evidence type="ECO:0000259" key="6">
    <source>
        <dbReference type="Pfam" id="PF08281"/>
    </source>
</evidence>
<dbReference type="InterPro" id="IPR013324">
    <property type="entry name" value="RNA_pol_sigma_r3/r4-like"/>
</dbReference>
<dbReference type="GO" id="GO:0003677">
    <property type="term" value="F:DNA binding"/>
    <property type="evidence" value="ECO:0007669"/>
    <property type="project" value="InterPro"/>
</dbReference>
<dbReference type="SUPFAM" id="SSF88946">
    <property type="entry name" value="Sigma2 domain of RNA polymerase sigma factors"/>
    <property type="match status" value="1"/>
</dbReference>
<dbReference type="PANTHER" id="PTHR43133">
    <property type="entry name" value="RNA POLYMERASE ECF-TYPE SIGMA FACTO"/>
    <property type="match status" value="1"/>
</dbReference>
<dbReference type="NCBIfam" id="TIGR02937">
    <property type="entry name" value="sigma70-ECF"/>
    <property type="match status" value="1"/>
</dbReference>
<dbReference type="GO" id="GO:0006352">
    <property type="term" value="P:DNA-templated transcription initiation"/>
    <property type="evidence" value="ECO:0007669"/>
    <property type="project" value="InterPro"/>
</dbReference>
<proteinExistence type="inferred from homology"/>
<dbReference type="InterPro" id="IPR039425">
    <property type="entry name" value="RNA_pol_sigma-70-like"/>
</dbReference>
<evidence type="ECO:0000256" key="3">
    <source>
        <dbReference type="ARBA" id="ARBA00023082"/>
    </source>
</evidence>
<protein>
    <submittedName>
        <fullName evidence="7">ECF RNA polymerase sigma factor SigE</fullName>
    </submittedName>
</protein>
<evidence type="ECO:0000256" key="1">
    <source>
        <dbReference type="ARBA" id="ARBA00010641"/>
    </source>
</evidence>